<keyword evidence="1" id="KW-0378">Hydrolase</keyword>
<keyword evidence="3" id="KW-0442">Lipid degradation</keyword>
<dbReference type="Pfam" id="PF01764">
    <property type="entry name" value="Lipase_3"/>
    <property type="match status" value="1"/>
</dbReference>
<dbReference type="PANTHER" id="PTHR31403:SF7">
    <property type="entry name" value="PHOSPHOLIPASE A1-IGAMMA3, CHLOROPLASTIC"/>
    <property type="match status" value="1"/>
</dbReference>
<comment type="caution">
    <text evidence="6">The sequence shown here is derived from an EMBL/GenBank/DDBJ whole genome shotgun (WGS) entry which is preliminary data.</text>
</comment>
<dbReference type="InterPro" id="IPR029058">
    <property type="entry name" value="AB_hydrolase_fold"/>
</dbReference>
<protein>
    <recommendedName>
        <fullName evidence="5">Fungal lipase-type domain-containing protein</fullName>
    </recommendedName>
</protein>
<accession>A0A1X2A920</accession>
<feature type="domain" description="Fungal lipase-type" evidence="5">
    <location>
        <begin position="86"/>
        <end position="225"/>
    </location>
</feature>
<organism evidence="6 7">
    <name type="scientific">Mycobacterium paraense</name>
    <dbReference type="NCBI Taxonomy" id="767916"/>
    <lineage>
        <taxon>Bacteria</taxon>
        <taxon>Bacillati</taxon>
        <taxon>Actinomycetota</taxon>
        <taxon>Actinomycetes</taxon>
        <taxon>Mycobacteriales</taxon>
        <taxon>Mycobacteriaceae</taxon>
        <taxon>Mycobacterium</taxon>
        <taxon>Mycobacterium simiae complex</taxon>
    </lineage>
</organism>
<evidence type="ECO:0000256" key="4">
    <source>
        <dbReference type="ARBA" id="ARBA00023098"/>
    </source>
</evidence>
<evidence type="ECO:0000313" key="7">
    <source>
        <dbReference type="Proteomes" id="UP000193285"/>
    </source>
</evidence>
<dbReference type="OrthoDB" id="5522031at2"/>
<evidence type="ECO:0000259" key="5">
    <source>
        <dbReference type="Pfam" id="PF01764"/>
    </source>
</evidence>
<dbReference type="Proteomes" id="UP000193285">
    <property type="component" value="Unassembled WGS sequence"/>
</dbReference>
<keyword evidence="4" id="KW-0443">Lipid metabolism</keyword>
<dbReference type="CDD" id="cd00519">
    <property type="entry name" value="Lipase_3"/>
    <property type="match status" value="1"/>
</dbReference>
<dbReference type="GO" id="GO:0016042">
    <property type="term" value="P:lipid catabolic process"/>
    <property type="evidence" value="ECO:0007669"/>
    <property type="project" value="UniProtKB-KW"/>
</dbReference>
<dbReference type="InterPro" id="IPR002921">
    <property type="entry name" value="Fungal_lipase-type"/>
</dbReference>
<evidence type="ECO:0000313" key="6">
    <source>
        <dbReference type="EMBL" id="ORW45475.1"/>
    </source>
</evidence>
<evidence type="ECO:0000256" key="2">
    <source>
        <dbReference type="ARBA" id="ARBA00022946"/>
    </source>
</evidence>
<keyword evidence="2" id="KW-0809">Transit peptide</keyword>
<gene>
    <name evidence="6" type="ORF">AWB90_14830</name>
</gene>
<dbReference type="STRING" id="767916.AWB91_08055"/>
<dbReference type="EMBL" id="LQPN01000050">
    <property type="protein sequence ID" value="ORW45475.1"/>
    <property type="molecule type" value="Genomic_DNA"/>
</dbReference>
<proteinExistence type="predicted"/>
<sequence length="278" mass="29278">MPATPPAFDATKAIEFGQLVNATYATSPGDLTNKAGQPLSAGGIDYTVVTTVYANDLATDMNPARIDDKVSIGLICQKNDTGDVAIALRGTEGILEWIHDAEFSLVPCPFLAGAGHTEDGFTDMYLSLRTGTDPGAPTVVKALATLPFSQPVGSVTICGHSLGGALATLLALDVAANSAFTEPVVYTFASPRTGDPLFASTFDQVVKNSYRIANRLDVITALPPMFAGYDHVLTPYELNPVRLVNCTLICEHSLATYLYLLSLQSGGPVLPLEPACKP</sequence>
<dbReference type="PANTHER" id="PTHR31403">
    <property type="entry name" value="PHOSPHOLIPASE A1-IBETA2, CHLOROPLASTIC"/>
    <property type="match status" value="1"/>
</dbReference>
<dbReference type="GO" id="GO:0004620">
    <property type="term" value="F:phospholipase activity"/>
    <property type="evidence" value="ECO:0007669"/>
    <property type="project" value="UniProtKB-ARBA"/>
</dbReference>
<reference evidence="6 7" key="1">
    <citation type="journal article" date="2015" name="Emerg. Microbes Infect.">
        <title>Characterization of 17 strains belonging to the Mycobacterium simiae complex and description of Mycobacterium paraense sp. nov.</title>
        <authorList>
            <person name="Fusco da Costa A.R."/>
            <person name="Fedrizzi T."/>
            <person name="Lopes M.L."/>
            <person name="Pecorari M."/>
            <person name="Oliveira da Costa W.L."/>
            <person name="Giacobazzi E."/>
            <person name="da Costa Bahia J.R."/>
            <person name="De Sanctis V."/>
            <person name="Batista Lima K.V."/>
            <person name="Bertorelli R."/>
            <person name="Grottola A."/>
            <person name="Fabio A."/>
            <person name="Mariottini A."/>
            <person name="Ferretti P."/>
            <person name="Di Leva F."/>
            <person name="Fregni Serpini G."/>
            <person name="Tagliazucchi S."/>
            <person name="Rumpianesi F."/>
            <person name="Jousson O."/>
            <person name="Segata N."/>
            <person name="Tortoli E."/>
        </authorList>
    </citation>
    <scope>NUCLEOTIDE SEQUENCE [LARGE SCALE GENOMIC DNA]</scope>
    <source>
        <strain evidence="6 7">IEC33</strain>
    </source>
</reference>
<evidence type="ECO:0000256" key="3">
    <source>
        <dbReference type="ARBA" id="ARBA00022963"/>
    </source>
</evidence>
<dbReference type="SUPFAM" id="SSF53474">
    <property type="entry name" value="alpha/beta-Hydrolases"/>
    <property type="match status" value="1"/>
</dbReference>
<evidence type="ECO:0000256" key="1">
    <source>
        <dbReference type="ARBA" id="ARBA00022801"/>
    </source>
</evidence>
<dbReference type="RefSeq" id="WP_085245148.1">
    <property type="nucleotide sequence ID" value="NZ_LQPN01000050.1"/>
</dbReference>
<dbReference type="AlphaFoldDB" id="A0A1X2A920"/>
<name>A0A1X2A920_9MYCO</name>
<dbReference type="Gene3D" id="3.40.50.1820">
    <property type="entry name" value="alpha/beta hydrolase"/>
    <property type="match status" value="1"/>
</dbReference>